<reference evidence="24 25" key="1">
    <citation type="submission" date="2022-05" db="EMBL/GenBank/DDBJ databases">
        <authorList>
            <consortium name="Genoscope - CEA"/>
            <person name="William W."/>
        </authorList>
    </citation>
    <scope>NUCLEOTIDE SEQUENCE [LARGE SCALE GENOMIC DNA]</scope>
</reference>
<evidence type="ECO:0000256" key="20">
    <source>
        <dbReference type="ARBA" id="ARBA00064494"/>
    </source>
</evidence>
<dbReference type="GO" id="GO:0005737">
    <property type="term" value="C:cytoplasm"/>
    <property type="evidence" value="ECO:0007669"/>
    <property type="project" value="UniProtKB-SubCell"/>
</dbReference>
<evidence type="ECO:0000256" key="17">
    <source>
        <dbReference type="ARBA" id="ARBA00049075"/>
    </source>
</evidence>
<evidence type="ECO:0000313" key="24">
    <source>
        <dbReference type="EMBL" id="CAH3108744.1"/>
    </source>
</evidence>
<accession>A0AAU9WG36</accession>
<evidence type="ECO:0000256" key="5">
    <source>
        <dbReference type="ARBA" id="ARBA00022490"/>
    </source>
</evidence>
<dbReference type="GO" id="GO:0015030">
    <property type="term" value="C:Cajal body"/>
    <property type="evidence" value="ECO:0007669"/>
    <property type="project" value="UniProtKB-SubCell"/>
</dbReference>
<dbReference type="CDD" id="cd02440">
    <property type="entry name" value="AdoMet_MTases"/>
    <property type="match status" value="1"/>
</dbReference>
<dbReference type="AlphaFoldDB" id="A0AAU9WG36"/>
<comment type="subunit">
    <text evidence="20">May form homooligomers. Interacts with CREBBP/CBP, EED/WAIT1, EP300/P300, NCOA6/PRIP, PPARBP/PBP and SMN.</text>
</comment>
<name>A0AAU9WG36_9CNID</name>
<dbReference type="InterPro" id="IPR019012">
    <property type="entry name" value="RNA_cap_Gua-N2-MeTrfase"/>
</dbReference>
<evidence type="ECO:0000256" key="11">
    <source>
        <dbReference type="ARBA" id="ARBA00023163"/>
    </source>
</evidence>
<keyword evidence="11" id="KW-0804">Transcription</keyword>
<keyword evidence="25" id="KW-1185">Reference proteome</keyword>
<dbReference type="PANTHER" id="PTHR14741">
    <property type="entry name" value="S-ADENOSYLMETHIONINE-DEPENDENT METHYLTRANSFERASE RELATED"/>
    <property type="match status" value="1"/>
</dbReference>
<comment type="catalytic activity">
    <reaction evidence="14">
        <text>a 5'-end (N(2),N(7)-dimethyl 5'-triphosphoguanosine)-ribonucleoside in snoRNA + S-adenosyl-L-methionine = a 5'-end (N(2),N(2),N(7)-trimethyl 5'-triphosphoguanosine)-ribonucleoside in snoRNA + S-adenosyl-L-homocysteine + H(+)</text>
        <dbReference type="Rhea" id="RHEA:78507"/>
        <dbReference type="Rhea" id="RHEA-COMP:19088"/>
        <dbReference type="Rhea" id="RHEA-COMP:19090"/>
        <dbReference type="ChEBI" id="CHEBI:15378"/>
        <dbReference type="ChEBI" id="CHEBI:57856"/>
        <dbReference type="ChEBI" id="CHEBI:59789"/>
        <dbReference type="ChEBI" id="CHEBI:167623"/>
        <dbReference type="ChEBI" id="CHEBI:172880"/>
    </reaction>
    <physiologicalReaction direction="left-to-right" evidence="14">
        <dbReference type="Rhea" id="RHEA:78508"/>
    </physiologicalReaction>
</comment>
<comment type="catalytic activity">
    <reaction evidence="15">
        <text>a 5'-end (N(7)-methyl 5'-triphosphoguanosine)-ribonucleoside in snoRNA + S-adenosyl-L-methionine = a 5'-end (N(2),N(7)-dimethyl 5'-triphosphoguanosine)-ribonucleoside in snoRNA + S-adenosyl-L-homocysteine + H(+)</text>
        <dbReference type="Rhea" id="RHEA:78475"/>
        <dbReference type="Rhea" id="RHEA-COMP:19086"/>
        <dbReference type="Rhea" id="RHEA-COMP:19088"/>
        <dbReference type="ChEBI" id="CHEBI:15378"/>
        <dbReference type="ChEBI" id="CHEBI:57856"/>
        <dbReference type="ChEBI" id="CHEBI:59789"/>
        <dbReference type="ChEBI" id="CHEBI:156461"/>
        <dbReference type="ChEBI" id="CHEBI:172880"/>
    </reaction>
    <physiologicalReaction direction="left-to-right" evidence="15">
        <dbReference type="Rhea" id="RHEA:78476"/>
    </physiologicalReaction>
</comment>
<evidence type="ECO:0000256" key="13">
    <source>
        <dbReference type="ARBA" id="ARBA00025783"/>
    </source>
</evidence>
<dbReference type="PANTHER" id="PTHR14741:SF32">
    <property type="entry name" value="TRIMETHYLGUANOSINE SYNTHASE"/>
    <property type="match status" value="1"/>
</dbReference>
<dbReference type="Gene3D" id="3.40.50.150">
    <property type="entry name" value="Vaccinia Virus protein VP39"/>
    <property type="match status" value="1"/>
</dbReference>
<evidence type="ECO:0000256" key="8">
    <source>
        <dbReference type="ARBA" id="ARBA00022679"/>
    </source>
</evidence>
<sequence>MSAGGKCIAKMTVFFNETIPSEVVTCFCTRALLSDRDLSKYVKGEKRILKEEQIAVQVETMHLDDINESDETLFQELELMKKMGLPTSFCGMSSEKESISCRETKRQKGLSKSKENDALPREKQITKFNKTDSKRKCEANKQTRNTALPSANFEIDEGCTGLCIPEQETVTPHCCSDLHDESPIQTKKNLFEDMDNTKFNGGKFLQENSSVTVPPSDEMSEHQVDRECTCSHDFSAKFFSQDCIENQDSAPTENIPESQVEEQNDLQLVEQLDISKSSDSEQEDERMQTTEGTFMLETPCVLNSEESGTAEQSQLVYQQEQDSSAKATDSQNITIPVPITSVPEGRKSLLVVEQSNGKFETHTLDDTEEKKTLSYSHNYNPTEQDISYDSGWEQYWKIYGYSLVWESWKTIYPKIASAQSNNCLTDDEEASSSSEVQSDTQANTSPNGEKKETEVNSLWEQNYQDVYHYYYEQYHCWASKGYSFDVHLDHFTSDPDESVTTFDEDQGCDSGLGKEEGHSFYSHLEHSAGDPDESVALFDEHQGTVSHGSGKKPRRKKKGRCGGASHSAAKSTAHAGSRLQPQQVSRGKSESCDGNEPPPDEKCKKLKRAHELDVEEENTLKMIVKGYCYELDVSRKLPLNTSCSSTLSSVPSGSAKLILPVEDLQTKNNFLNLHQVSKVPKPKGIHLRFEDEDDEDDEIHCFTREGEKPSLLHAQEKSQEESEDQRGFKHDQDTDTGCCVDLRGQIDSSPDSSGKDHTNADLSGNSDSNVNLSDKTDLKPELCDSHIDSSGKSDSNSDVGNNMMDRQVDAVDNHNNACIRSNDHRKVFLNQDTTDGVKVISDPRQDPEIAKYWAQRYRLFSRFDKGIKMDKEGWFSVTPERIAKHIAERCRCDLIVDAFCGVGGNAIQFAFTCERVIAIDIDPVKVALAHHNSTVYGVADRIEFICGDYTRLIPRLNADVVFLSPPWGGPNYTSAEVFDIRTMITLDGFRLFEATKSITENIAYFMPRNADIEQLLSLAAPSGKVEIEQNFLNKKLKTITAYYGELVEEVF</sequence>
<evidence type="ECO:0000256" key="16">
    <source>
        <dbReference type="ARBA" id="ARBA00048763"/>
    </source>
</evidence>
<feature type="compositionally biased region" description="Basic and acidic residues" evidence="23">
    <location>
        <begin position="774"/>
        <end position="791"/>
    </location>
</feature>
<comment type="catalytic activity">
    <reaction evidence="17">
        <text>a 5'-end (N(7)-methyl 5'-triphosphoguanosine)-ribonucleoside in snRNA + S-adenosyl-L-methionine = a 5'-end (N(2),N(7)-dimethyl 5'-triphosphoguanosine)-ribonucleoside in snRNA + S-adenosyl-L-homocysteine + H(+)</text>
        <dbReference type="Rhea" id="RHEA:78471"/>
        <dbReference type="Rhea" id="RHEA-COMP:19085"/>
        <dbReference type="Rhea" id="RHEA-COMP:19087"/>
        <dbReference type="ChEBI" id="CHEBI:15378"/>
        <dbReference type="ChEBI" id="CHEBI:57856"/>
        <dbReference type="ChEBI" id="CHEBI:59789"/>
        <dbReference type="ChEBI" id="CHEBI:156461"/>
        <dbReference type="ChEBI" id="CHEBI:172880"/>
    </reaction>
    <physiologicalReaction direction="left-to-right" evidence="17">
        <dbReference type="Rhea" id="RHEA:78472"/>
    </physiologicalReaction>
</comment>
<evidence type="ECO:0000256" key="2">
    <source>
        <dbReference type="ARBA" id="ARBA00004496"/>
    </source>
</evidence>
<keyword evidence="12" id="KW-0539">Nucleus</keyword>
<feature type="region of interest" description="Disordered" evidence="23">
    <location>
        <begin position="543"/>
        <end position="605"/>
    </location>
</feature>
<comment type="catalytic activity">
    <reaction evidence="16">
        <text>a 5'-end (N(2),N(7)-dimethyl 5'-triphosphoguanosine)-ribonucleoside in snRNA + S-adenosyl-L-methionine = a 5'-end (N(2),N(2),N(7)-trimethyl 5'-triphosphoguanosine)-ribonucleoside in snRNA + S-adenosyl-L-homocysteine + H(+)</text>
        <dbReference type="Rhea" id="RHEA:78479"/>
        <dbReference type="Rhea" id="RHEA-COMP:19087"/>
        <dbReference type="Rhea" id="RHEA-COMP:19089"/>
        <dbReference type="ChEBI" id="CHEBI:15378"/>
        <dbReference type="ChEBI" id="CHEBI:57856"/>
        <dbReference type="ChEBI" id="CHEBI:59789"/>
        <dbReference type="ChEBI" id="CHEBI:167623"/>
        <dbReference type="ChEBI" id="CHEBI:172880"/>
    </reaction>
    <physiologicalReaction direction="left-to-right" evidence="16">
        <dbReference type="Rhea" id="RHEA:78480"/>
    </physiologicalReaction>
</comment>
<dbReference type="FunFam" id="3.40.50.150:FF:000066">
    <property type="entry name" value="Trimethylguanosine synthase 1"/>
    <property type="match status" value="1"/>
</dbReference>
<comment type="subcellular location">
    <subcellularLocation>
        <location evidence="2">Cytoplasm</location>
    </subcellularLocation>
    <subcellularLocation>
        <location evidence="1">Nucleus</location>
        <location evidence="1">Cajal body</location>
    </subcellularLocation>
    <subcellularLocation>
        <location evidence="3">Nucleus</location>
        <location evidence="3">Nucleolus</location>
    </subcellularLocation>
</comment>
<evidence type="ECO:0000256" key="21">
    <source>
        <dbReference type="ARBA" id="ARBA00079339"/>
    </source>
</evidence>
<dbReference type="Pfam" id="PF09445">
    <property type="entry name" value="Methyltransf_15"/>
    <property type="match status" value="1"/>
</dbReference>
<evidence type="ECO:0000256" key="6">
    <source>
        <dbReference type="ARBA" id="ARBA00022553"/>
    </source>
</evidence>
<feature type="compositionally biased region" description="Basic residues" evidence="23">
    <location>
        <begin position="549"/>
        <end position="560"/>
    </location>
</feature>
<dbReference type="GO" id="GO:0071164">
    <property type="term" value="F:RNA cap trimethylguanosine synthase activity"/>
    <property type="evidence" value="ECO:0007669"/>
    <property type="project" value="TreeGrafter"/>
</dbReference>
<dbReference type="GO" id="GO:0005730">
    <property type="term" value="C:nucleolus"/>
    <property type="evidence" value="ECO:0007669"/>
    <property type="project" value="UniProtKB-SubCell"/>
</dbReference>
<dbReference type="EMBL" id="CALNXJ010000011">
    <property type="protein sequence ID" value="CAH3108744.1"/>
    <property type="molecule type" value="Genomic_DNA"/>
</dbReference>
<evidence type="ECO:0000256" key="4">
    <source>
        <dbReference type="ARBA" id="ARBA00018517"/>
    </source>
</evidence>
<feature type="compositionally biased region" description="Polar residues" evidence="23">
    <location>
        <begin position="760"/>
        <end position="773"/>
    </location>
</feature>
<comment type="function">
    <text evidence="19">Catalyzes the 2 serial methylation steps for the conversion of the 7-monomethylguanosine (m(7)G) caps of snRNAs and snoRNAs to a 2,2,7-trimethylguanosine (m(2,2,7)G) cap structure. The enzyme is specific for guanine, and N7 methylation must precede N2 methylation. Hypermethylation of the m7G cap of U snRNAs leads to their concentration in nuclear foci, their colocalization with coilin and the formation of canonical Cajal bodies (CBs). Plays a role in transcriptional regulation.</text>
</comment>
<dbReference type="Proteomes" id="UP001159428">
    <property type="component" value="Unassembled WGS sequence"/>
</dbReference>
<evidence type="ECO:0000313" key="25">
    <source>
        <dbReference type="Proteomes" id="UP001159428"/>
    </source>
</evidence>
<dbReference type="SUPFAM" id="SSF53335">
    <property type="entry name" value="S-adenosyl-L-methionine-dependent methyltransferases"/>
    <property type="match status" value="1"/>
</dbReference>
<feature type="region of interest" description="Disordered" evidence="23">
    <location>
        <begin position="274"/>
        <end position="293"/>
    </location>
</feature>
<feature type="compositionally biased region" description="Acidic residues" evidence="23">
    <location>
        <begin position="497"/>
        <end position="507"/>
    </location>
</feature>
<keyword evidence="10" id="KW-0805">Transcription regulation</keyword>
<evidence type="ECO:0000256" key="7">
    <source>
        <dbReference type="ARBA" id="ARBA00022603"/>
    </source>
</evidence>
<feature type="compositionally biased region" description="Low complexity" evidence="23">
    <location>
        <begin position="563"/>
        <end position="577"/>
    </location>
</feature>
<gene>
    <name evidence="24" type="ORF">PMEA_00002687</name>
</gene>
<proteinExistence type="inferred from homology"/>
<evidence type="ECO:0000256" key="10">
    <source>
        <dbReference type="ARBA" id="ARBA00023015"/>
    </source>
</evidence>
<feature type="region of interest" description="Disordered" evidence="23">
    <location>
        <begin position="705"/>
        <end position="803"/>
    </location>
</feature>
<feature type="compositionally biased region" description="Polar residues" evidence="23">
    <location>
        <begin position="431"/>
        <end position="447"/>
    </location>
</feature>
<keyword evidence="7" id="KW-0489">Methyltransferase</keyword>
<protein>
    <recommendedName>
        <fullName evidence="4">Trimethylguanosine synthase</fullName>
    </recommendedName>
    <alternativeName>
        <fullName evidence="18">Cap-specific guanine-N(2) methyltransferase</fullName>
    </alternativeName>
    <alternativeName>
        <fullName evidence="21">Nuclear receptor coactivator 6-interacting protein</fullName>
    </alternativeName>
    <alternativeName>
        <fullName evidence="22">PRIP-interacting protein with methyltransferase motif</fullName>
    </alternativeName>
</protein>
<organism evidence="24 25">
    <name type="scientific">Pocillopora meandrina</name>
    <dbReference type="NCBI Taxonomy" id="46732"/>
    <lineage>
        <taxon>Eukaryota</taxon>
        <taxon>Metazoa</taxon>
        <taxon>Cnidaria</taxon>
        <taxon>Anthozoa</taxon>
        <taxon>Hexacorallia</taxon>
        <taxon>Scleractinia</taxon>
        <taxon>Astrocoeniina</taxon>
        <taxon>Pocilloporidae</taxon>
        <taxon>Pocillopora</taxon>
    </lineage>
</organism>
<dbReference type="InterPro" id="IPR029063">
    <property type="entry name" value="SAM-dependent_MTases_sf"/>
</dbReference>
<evidence type="ECO:0000256" key="19">
    <source>
        <dbReference type="ARBA" id="ARBA00057179"/>
    </source>
</evidence>
<feature type="region of interest" description="Disordered" evidence="23">
    <location>
        <begin position="101"/>
        <end position="121"/>
    </location>
</feature>
<evidence type="ECO:0000256" key="9">
    <source>
        <dbReference type="ARBA" id="ARBA00022691"/>
    </source>
</evidence>
<feature type="compositionally biased region" description="Basic and acidic residues" evidence="23">
    <location>
        <begin position="705"/>
        <end position="733"/>
    </location>
</feature>
<comment type="caution">
    <text evidence="24">The sequence shown here is derived from an EMBL/GenBank/DDBJ whole genome shotgun (WGS) entry which is preliminary data.</text>
</comment>
<evidence type="ECO:0000256" key="12">
    <source>
        <dbReference type="ARBA" id="ARBA00023242"/>
    </source>
</evidence>
<keyword evidence="9" id="KW-0949">S-adenosyl-L-methionine</keyword>
<evidence type="ECO:0000256" key="15">
    <source>
        <dbReference type="ARBA" id="ARBA00048740"/>
    </source>
</evidence>
<evidence type="ECO:0000256" key="1">
    <source>
        <dbReference type="ARBA" id="ARBA00004408"/>
    </source>
</evidence>
<keyword evidence="8" id="KW-0808">Transferase</keyword>
<feature type="region of interest" description="Disordered" evidence="23">
    <location>
        <begin position="305"/>
        <end position="331"/>
    </location>
</feature>
<comment type="similarity">
    <text evidence="13">Belongs to the methyltransferase superfamily. Trimethylguanosine synthase family.</text>
</comment>
<feature type="region of interest" description="Disordered" evidence="23">
    <location>
        <begin position="497"/>
        <end position="517"/>
    </location>
</feature>
<keyword evidence="6" id="KW-0597">Phosphoprotein</keyword>
<evidence type="ECO:0000256" key="3">
    <source>
        <dbReference type="ARBA" id="ARBA00004604"/>
    </source>
</evidence>
<evidence type="ECO:0000256" key="18">
    <source>
        <dbReference type="ARBA" id="ARBA00049790"/>
    </source>
</evidence>
<evidence type="ECO:0000256" key="14">
    <source>
        <dbReference type="ARBA" id="ARBA00047418"/>
    </source>
</evidence>
<feature type="region of interest" description="Disordered" evidence="23">
    <location>
        <begin position="423"/>
        <end position="456"/>
    </location>
</feature>
<evidence type="ECO:0000256" key="22">
    <source>
        <dbReference type="ARBA" id="ARBA00081504"/>
    </source>
</evidence>
<evidence type="ECO:0000256" key="23">
    <source>
        <dbReference type="SAM" id="MobiDB-lite"/>
    </source>
</evidence>
<keyword evidence="5" id="KW-0963">Cytoplasm</keyword>